<protein>
    <submittedName>
        <fullName evidence="1">Uncharacterized protein</fullName>
    </submittedName>
</protein>
<sequence>MCSGFPFFYYQYSTSGSRIQAENEENRSDKIKTVLHSFRFVLIFRKIAYTNAGVKPLYLFTFGIRHFYTFDQI</sequence>
<accession>A0A8S5PQY8</accession>
<proteinExistence type="predicted"/>
<dbReference type="EMBL" id="BK015479">
    <property type="protein sequence ID" value="DAE08899.1"/>
    <property type="molecule type" value="Genomic_DNA"/>
</dbReference>
<name>A0A8S5PQY8_9CAUD</name>
<evidence type="ECO:0000313" key="1">
    <source>
        <dbReference type="EMBL" id="DAE08899.1"/>
    </source>
</evidence>
<organism evidence="1">
    <name type="scientific">Siphoviridae sp. ctDiR9</name>
    <dbReference type="NCBI Taxonomy" id="2825388"/>
    <lineage>
        <taxon>Viruses</taxon>
        <taxon>Duplodnaviria</taxon>
        <taxon>Heunggongvirae</taxon>
        <taxon>Uroviricota</taxon>
        <taxon>Caudoviricetes</taxon>
    </lineage>
</organism>
<reference evidence="1" key="1">
    <citation type="journal article" date="2021" name="Proc. Natl. Acad. Sci. U.S.A.">
        <title>A Catalog of Tens of Thousands of Viruses from Human Metagenomes Reveals Hidden Associations with Chronic Diseases.</title>
        <authorList>
            <person name="Tisza M.J."/>
            <person name="Buck C.B."/>
        </authorList>
    </citation>
    <scope>NUCLEOTIDE SEQUENCE</scope>
    <source>
        <strain evidence="1">CtDiR9</strain>
    </source>
</reference>